<name>A0A1W6ZX29_9HYPH</name>
<evidence type="ECO:0000313" key="2">
    <source>
        <dbReference type="Proteomes" id="UP000194137"/>
    </source>
</evidence>
<dbReference type="Proteomes" id="UP000194137">
    <property type="component" value="Chromosome"/>
</dbReference>
<evidence type="ECO:0000313" key="1">
    <source>
        <dbReference type="EMBL" id="ARQ01870.1"/>
    </source>
</evidence>
<dbReference type="AlphaFoldDB" id="A0A1W6ZX29"/>
<accession>A0A1W6ZX29</accession>
<dbReference type="STRING" id="1235591.CAK95_24320"/>
<reference evidence="1 2" key="1">
    <citation type="submission" date="2017-05" db="EMBL/GenBank/DDBJ databases">
        <title>Full genome sequence of Pseudorhodoplanes sinuspersici.</title>
        <authorList>
            <person name="Dastgheib S.M.M."/>
            <person name="Shavandi M."/>
            <person name="Tirandaz H."/>
        </authorList>
    </citation>
    <scope>NUCLEOTIDE SEQUENCE [LARGE SCALE GENOMIC DNA]</scope>
    <source>
        <strain evidence="1 2">RIPI110</strain>
    </source>
</reference>
<organism evidence="1 2">
    <name type="scientific">Pseudorhodoplanes sinuspersici</name>
    <dbReference type="NCBI Taxonomy" id="1235591"/>
    <lineage>
        <taxon>Bacteria</taxon>
        <taxon>Pseudomonadati</taxon>
        <taxon>Pseudomonadota</taxon>
        <taxon>Alphaproteobacteria</taxon>
        <taxon>Hyphomicrobiales</taxon>
        <taxon>Pseudorhodoplanes</taxon>
    </lineage>
</organism>
<dbReference type="KEGG" id="psin:CAK95_24320"/>
<keyword evidence="2" id="KW-1185">Reference proteome</keyword>
<sequence length="64" mass="7430">MAKTPKPLAELSYSWVGAGINTLDASRWTVWMAKLFGRRFTGEDMNKTIVGYEWRGKLYLTDYH</sequence>
<dbReference type="RefSeq" id="WP_086090265.1">
    <property type="nucleotide sequence ID" value="NZ_CP021112.1"/>
</dbReference>
<proteinExistence type="predicted"/>
<gene>
    <name evidence="1" type="ORF">CAK95_24320</name>
</gene>
<protein>
    <submittedName>
        <fullName evidence="1">Uncharacterized protein</fullName>
    </submittedName>
</protein>
<dbReference type="EMBL" id="CP021112">
    <property type="protein sequence ID" value="ARQ01870.1"/>
    <property type="molecule type" value="Genomic_DNA"/>
</dbReference>